<protein>
    <recommendedName>
        <fullName evidence="3">LXG domain-containing protein</fullName>
    </recommendedName>
</protein>
<evidence type="ECO:0000313" key="2">
    <source>
        <dbReference type="Proteomes" id="UP000572016"/>
    </source>
</evidence>
<proteinExistence type="predicted"/>
<name>A0A7X1A1T4_9LIST</name>
<dbReference type="RefSeq" id="WP_185639014.1">
    <property type="nucleotide sequence ID" value="NZ_JAATOD010000003.1"/>
</dbReference>
<comment type="caution">
    <text evidence="1">The sequence shown here is derived from an EMBL/GenBank/DDBJ whole genome shotgun (WGS) entry which is preliminary data.</text>
</comment>
<accession>A0A7X1A1T4</accession>
<dbReference type="AlphaFoldDB" id="A0A7X1A1T4"/>
<sequence length="96" mass="10833">MSKEVNLQQDEYNKISQKLSETHKQIISDLSKQCKEIKKLVAKDGCFQVNDLSPKITELLSVIDSDLIDGFEQVFESSETSISSFIEIISNCDTIC</sequence>
<gene>
    <name evidence="1" type="ORF">HCX62_10485</name>
</gene>
<dbReference type="EMBL" id="JAATOD010000003">
    <property type="protein sequence ID" value="MBC2330458.1"/>
    <property type="molecule type" value="Genomic_DNA"/>
</dbReference>
<reference evidence="1 2" key="1">
    <citation type="submission" date="2020-03" db="EMBL/GenBank/DDBJ databases">
        <title>Soil Listeria distribution.</title>
        <authorList>
            <person name="Liao J."/>
            <person name="Wiedmann M."/>
        </authorList>
    </citation>
    <scope>NUCLEOTIDE SEQUENCE [LARGE SCALE GENOMIC DNA]</scope>
    <source>
        <strain evidence="1 2">FSL L7-0020</strain>
    </source>
</reference>
<dbReference type="Proteomes" id="UP000572016">
    <property type="component" value="Unassembled WGS sequence"/>
</dbReference>
<organism evidence="1 2">
    <name type="scientific">Listeria swaminathanii</name>
    <dbReference type="NCBI Taxonomy" id="2713501"/>
    <lineage>
        <taxon>Bacteria</taxon>
        <taxon>Bacillati</taxon>
        <taxon>Bacillota</taxon>
        <taxon>Bacilli</taxon>
        <taxon>Bacillales</taxon>
        <taxon>Listeriaceae</taxon>
        <taxon>Listeria</taxon>
    </lineage>
</organism>
<evidence type="ECO:0008006" key="3">
    <source>
        <dbReference type="Google" id="ProtNLM"/>
    </source>
</evidence>
<evidence type="ECO:0000313" key="1">
    <source>
        <dbReference type="EMBL" id="MBC2330458.1"/>
    </source>
</evidence>